<evidence type="ECO:0000259" key="11">
    <source>
        <dbReference type="Pfam" id="PF08124"/>
    </source>
</evidence>
<dbReference type="Proteomes" id="UP000647339">
    <property type="component" value="Unassembled WGS sequence"/>
</dbReference>
<comment type="cofactor">
    <cofactor evidence="1">
        <name>Ca(2+)</name>
        <dbReference type="ChEBI" id="CHEBI:29108"/>
    </cofactor>
</comment>
<protein>
    <recommendedName>
        <fullName evidence="15">Chondroitin AC lyase</fullName>
    </recommendedName>
</protein>
<evidence type="ECO:0000313" key="13">
    <source>
        <dbReference type="EMBL" id="GGF18110.1"/>
    </source>
</evidence>
<dbReference type="SUPFAM" id="SSF74650">
    <property type="entry name" value="Galactose mutarotase-like"/>
    <property type="match status" value="1"/>
</dbReference>
<comment type="similarity">
    <text evidence="3">Belongs to the polysaccharide lyase 8 family.</text>
</comment>
<feature type="domain" description="Polysaccharide lyase family 8 C-terminal" evidence="10">
    <location>
        <begin position="613"/>
        <end position="678"/>
    </location>
</feature>
<keyword evidence="8" id="KW-0456">Lyase</keyword>
<feature type="domain" description="Polysaccharide lyase 8 N-terminal alpha-helical" evidence="11">
    <location>
        <begin position="54"/>
        <end position="305"/>
    </location>
</feature>
<dbReference type="Gene3D" id="2.60.220.10">
    <property type="entry name" value="Polysaccharide lyase family 8-like, C-terminal"/>
    <property type="match status" value="1"/>
</dbReference>
<dbReference type="PANTHER" id="PTHR38481">
    <property type="entry name" value="HYALURONATE LYASE"/>
    <property type="match status" value="1"/>
</dbReference>
<dbReference type="InterPro" id="IPR004103">
    <property type="entry name" value="Lyase_8_C"/>
</dbReference>
<evidence type="ECO:0000256" key="5">
    <source>
        <dbReference type="ARBA" id="ARBA00022525"/>
    </source>
</evidence>
<dbReference type="PANTHER" id="PTHR38481:SF1">
    <property type="entry name" value="HYALURONATE LYASE"/>
    <property type="match status" value="1"/>
</dbReference>
<feature type="domain" description="Carbohydrate-binding module family 96" evidence="12">
    <location>
        <begin position="903"/>
        <end position="1067"/>
    </location>
</feature>
<dbReference type="Pfam" id="PF02884">
    <property type="entry name" value="Lyase_8_C"/>
    <property type="match status" value="1"/>
</dbReference>
<dbReference type="InterPro" id="IPR014718">
    <property type="entry name" value="GH-type_carb-bd"/>
</dbReference>
<sequence>MLNQLTMRWRAFLVLVWLGLGVQVPSFAQNDFDTIMERIFDNFQNTPSTGSLDSQVASLRASMDMDGSWPDIHYADQSQTNWQPVMHFERVSVLAKAYSRPESSYFGDTTVLADITDAMNFWLGLNPAPYSTNWWFLSIKVPKDIGNILIALRNSPAGIDPLLESSMTEWMDKGGSLTVSPGKDGSNLTDIGQHYIMRACLTEDSTLMQHAVTETGNSIKISQGEGIKRDHSYMAHGAQLYIYGYGREYVSGIRNIAVNITGTSYAYSPEKIAVFSDFVRKGFIKSSRGAYADFNVFGRSITRSGVGRADVNLIEQVRDFDLPEHQASYDTVIMRMSEQESPDYGVAPEHINYWQSDYTVHHRPAYMVGLRKVSTRTVKSEMGNGENIKGHFLTDGATYIAVEGNEYFGIYPVWDWNKIPGTTTPAITSFSPRSSWGTNPGKTSFVGGVSDGRYGTSVYDMGDYNTTAKKAWFFFDEEVVCLGAEISSSATETINTTVNQALLKGGVKVDTGNGSTVLGQGSHAFDNDLKWAWHNDVGYVFPMGGQIKLSNQSQAGTWNSINQTQSSASVAEEVFKLWIDHGVTPSNDHYAYILLPGATQQEVAGFDDQQLELLSNSDSVQAVRHAGLDLLQAVFYYPGNYVLGTTELNVNQPCVLMLKGAVTSNVTVTAADPSQGNSRKLRVGLKNESFSEMKMVDLDLPTGDFLGSSLDGTIDQGAPVFEPLKLPQTLEAVADVFVRDGSYADTNYPTGNLVVKKDGSGYSRESFLKFNTGVLSNQLDSVKLRLWVENANTTVTDTNWEIHHLTDNTWQESGITWNTKPGKDSLLGQIPGVSAGQFVELDVTSPVMESLLEDGVFSVAISGTYHGSKTDAQFASREDSDPSHRPALVVYKTLEPGGEEGSLQAIADTFVQRTDANGDASHKNFGTAGYLAAQNGGYDREVYLKFAISELTGSVQEAMIQLYSLAPAGSTSWELYGVEDLSWEKGTGNWQGNSQEGLTWGTKPISSTLLTTIEGLSQEGPVTFDITGYLQQVAPQQDTVAFKVVSTASGVYTSFASRESTDSSRHPMINYVLATQSEPDPMEKTRPAPKNKVLLFPNPLEGMGTIASERLIRQVVIRKRTGEVIMEKQDVNGYEYELDLTGMKNGLYYVVIIGDDYTEVRKAIKRK</sequence>
<reference evidence="14" key="1">
    <citation type="journal article" date="2019" name="Int. J. Syst. Evol. Microbiol.">
        <title>The Global Catalogue of Microorganisms (GCM) 10K type strain sequencing project: providing services to taxonomists for standard genome sequencing and annotation.</title>
        <authorList>
            <consortium name="The Broad Institute Genomics Platform"/>
            <consortium name="The Broad Institute Genome Sequencing Center for Infectious Disease"/>
            <person name="Wu L."/>
            <person name="Ma J."/>
        </authorList>
    </citation>
    <scope>NUCLEOTIDE SEQUENCE [LARGE SCALE GENOMIC DNA]</scope>
    <source>
        <strain evidence="14">CGMCC 1.15407</strain>
    </source>
</reference>
<dbReference type="Pfam" id="PF24517">
    <property type="entry name" value="CBM96"/>
    <property type="match status" value="2"/>
</dbReference>
<dbReference type="NCBIfam" id="NF033679">
    <property type="entry name" value="DNRLRE_dom"/>
    <property type="match status" value="2"/>
</dbReference>
<feature type="domain" description="Polysaccharide lyase family 8 central" evidence="9">
    <location>
        <begin position="352"/>
        <end position="598"/>
    </location>
</feature>
<evidence type="ECO:0000259" key="12">
    <source>
        <dbReference type="Pfam" id="PF24517"/>
    </source>
</evidence>
<evidence type="ECO:0008006" key="15">
    <source>
        <dbReference type="Google" id="ProtNLM"/>
    </source>
</evidence>
<comment type="caution">
    <text evidence="13">The sequence shown here is derived from an EMBL/GenBank/DDBJ whole genome shotgun (WGS) entry which is preliminary data.</text>
</comment>
<evidence type="ECO:0000256" key="2">
    <source>
        <dbReference type="ARBA" id="ARBA00004613"/>
    </source>
</evidence>
<evidence type="ECO:0000256" key="8">
    <source>
        <dbReference type="ARBA" id="ARBA00023239"/>
    </source>
</evidence>
<evidence type="ECO:0000256" key="6">
    <source>
        <dbReference type="ARBA" id="ARBA00022729"/>
    </source>
</evidence>
<evidence type="ECO:0000256" key="7">
    <source>
        <dbReference type="ARBA" id="ARBA00022837"/>
    </source>
</evidence>
<gene>
    <name evidence="13" type="ORF">GCM10011339_02540</name>
</gene>
<keyword evidence="5" id="KW-0964">Secreted</keyword>
<organism evidence="13 14">
    <name type="scientific">Echinicola rosea</name>
    <dbReference type="NCBI Taxonomy" id="1807691"/>
    <lineage>
        <taxon>Bacteria</taxon>
        <taxon>Pseudomonadati</taxon>
        <taxon>Bacteroidota</taxon>
        <taxon>Cytophagia</taxon>
        <taxon>Cytophagales</taxon>
        <taxon>Cyclobacteriaceae</taxon>
        <taxon>Echinicola</taxon>
    </lineage>
</organism>
<proteinExistence type="inferred from homology"/>
<dbReference type="InterPro" id="IPR012970">
    <property type="entry name" value="Lyase_8_alpha_N"/>
</dbReference>
<dbReference type="InterPro" id="IPR003159">
    <property type="entry name" value="Lyase_8_central_dom"/>
</dbReference>
<evidence type="ECO:0000256" key="1">
    <source>
        <dbReference type="ARBA" id="ARBA00001913"/>
    </source>
</evidence>
<name>A0ABQ1UG95_9BACT</name>
<keyword evidence="7" id="KW-0106">Calcium</keyword>
<dbReference type="InterPro" id="IPR055372">
    <property type="entry name" value="CBM96"/>
</dbReference>
<dbReference type="InterPro" id="IPR011071">
    <property type="entry name" value="Lyase_8-like_C"/>
</dbReference>
<evidence type="ECO:0000313" key="14">
    <source>
        <dbReference type="Proteomes" id="UP000647339"/>
    </source>
</evidence>
<comment type="subunit">
    <text evidence="4">Monomer.</text>
</comment>
<comment type="subcellular location">
    <subcellularLocation>
        <location evidence="2">Secreted</location>
    </subcellularLocation>
</comment>
<feature type="domain" description="Carbohydrate-binding module family 96" evidence="12">
    <location>
        <begin position="728"/>
        <end position="890"/>
    </location>
</feature>
<dbReference type="Gene3D" id="1.50.10.100">
    <property type="entry name" value="Chondroitin AC/alginate lyase"/>
    <property type="match status" value="1"/>
</dbReference>
<dbReference type="InterPro" id="IPR011013">
    <property type="entry name" value="Gal_mutarotase_sf_dom"/>
</dbReference>
<evidence type="ECO:0000259" key="9">
    <source>
        <dbReference type="Pfam" id="PF02278"/>
    </source>
</evidence>
<keyword evidence="14" id="KW-1185">Reference proteome</keyword>
<dbReference type="Pfam" id="PF02278">
    <property type="entry name" value="Lyase_8"/>
    <property type="match status" value="1"/>
</dbReference>
<dbReference type="Gene3D" id="2.70.98.10">
    <property type="match status" value="1"/>
</dbReference>
<dbReference type="EMBL" id="BMIU01000001">
    <property type="protein sequence ID" value="GGF18110.1"/>
    <property type="molecule type" value="Genomic_DNA"/>
</dbReference>
<dbReference type="InterPro" id="IPR008929">
    <property type="entry name" value="Chondroitin_lyas"/>
</dbReference>
<evidence type="ECO:0000259" key="10">
    <source>
        <dbReference type="Pfam" id="PF02884"/>
    </source>
</evidence>
<dbReference type="Pfam" id="PF08124">
    <property type="entry name" value="Lyase_8_N"/>
    <property type="match status" value="1"/>
</dbReference>
<keyword evidence="6" id="KW-0732">Signal</keyword>
<dbReference type="SUPFAM" id="SSF49863">
    <property type="entry name" value="Hyaluronate lyase-like, C-terminal domain"/>
    <property type="match status" value="1"/>
</dbReference>
<evidence type="ECO:0000256" key="4">
    <source>
        <dbReference type="ARBA" id="ARBA00011245"/>
    </source>
</evidence>
<dbReference type="CDD" id="cd01083">
    <property type="entry name" value="GAG_Lyase"/>
    <property type="match status" value="1"/>
</dbReference>
<dbReference type="SUPFAM" id="SSF48230">
    <property type="entry name" value="Chondroitin AC/alginate lyase"/>
    <property type="match status" value="1"/>
</dbReference>
<evidence type="ECO:0000256" key="3">
    <source>
        <dbReference type="ARBA" id="ARBA00006699"/>
    </source>
</evidence>
<dbReference type="InterPro" id="IPR038970">
    <property type="entry name" value="Lyase_8"/>
</dbReference>
<accession>A0ABQ1UG95</accession>